<evidence type="ECO:0000256" key="1">
    <source>
        <dbReference type="SAM" id="MobiDB-lite"/>
    </source>
</evidence>
<gene>
    <name evidence="2" type="ORF">OFUS_LOCUS15119</name>
</gene>
<accession>A0A8J1TS54</accession>
<evidence type="ECO:0000313" key="3">
    <source>
        <dbReference type="Proteomes" id="UP000749559"/>
    </source>
</evidence>
<sequence length="116" mass="12854">SPRQRKISAPLPPLRIVTTEPSPSSNPNSPRKDMPNISYPSSPPPVNTPMSQILEDQITHQNGRRFDGAKSPVGFMEKFRGRSNSDSMKTRPKRLINQQNAASPPGSPRTPVKDRL</sequence>
<organism evidence="2 3">
    <name type="scientific">Owenia fusiformis</name>
    <name type="common">Polychaete worm</name>
    <dbReference type="NCBI Taxonomy" id="6347"/>
    <lineage>
        <taxon>Eukaryota</taxon>
        <taxon>Metazoa</taxon>
        <taxon>Spiralia</taxon>
        <taxon>Lophotrochozoa</taxon>
        <taxon>Annelida</taxon>
        <taxon>Polychaeta</taxon>
        <taxon>Sedentaria</taxon>
        <taxon>Canalipalpata</taxon>
        <taxon>Sabellida</taxon>
        <taxon>Oweniida</taxon>
        <taxon>Oweniidae</taxon>
        <taxon>Owenia</taxon>
    </lineage>
</organism>
<feature type="region of interest" description="Disordered" evidence="1">
    <location>
        <begin position="1"/>
        <end position="116"/>
    </location>
</feature>
<dbReference type="EMBL" id="CAIIXF020000007">
    <property type="protein sequence ID" value="CAH1789831.1"/>
    <property type="molecule type" value="Genomic_DNA"/>
</dbReference>
<dbReference type="AlphaFoldDB" id="A0A8J1TS54"/>
<name>A0A8J1TS54_OWEFU</name>
<dbReference type="Proteomes" id="UP000749559">
    <property type="component" value="Unassembled WGS sequence"/>
</dbReference>
<comment type="caution">
    <text evidence="2">The sequence shown here is derived from an EMBL/GenBank/DDBJ whole genome shotgun (WGS) entry which is preliminary data.</text>
</comment>
<feature type="non-terminal residue" evidence="2">
    <location>
        <position position="116"/>
    </location>
</feature>
<proteinExistence type="predicted"/>
<protein>
    <submittedName>
        <fullName evidence="2">Uncharacterized protein</fullName>
    </submittedName>
</protein>
<feature type="non-terminal residue" evidence="2">
    <location>
        <position position="1"/>
    </location>
</feature>
<reference evidence="2" key="1">
    <citation type="submission" date="2022-03" db="EMBL/GenBank/DDBJ databases">
        <authorList>
            <person name="Martin C."/>
        </authorList>
    </citation>
    <scope>NUCLEOTIDE SEQUENCE</scope>
</reference>
<keyword evidence="3" id="KW-1185">Reference proteome</keyword>
<evidence type="ECO:0000313" key="2">
    <source>
        <dbReference type="EMBL" id="CAH1789831.1"/>
    </source>
</evidence>